<gene>
    <name evidence="2" type="ORF">OSSY52_15240</name>
</gene>
<keyword evidence="3" id="KW-1185">Reference proteome</keyword>
<keyword evidence="1" id="KW-0472">Membrane</keyword>
<proteinExistence type="predicted"/>
<feature type="transmembrane region" description="Helical" evidence="1">
    <location>
        <begin position="153"/>
        <end position="178"/>
    </location>
</feature>
<sequence length="216" mass="25785">MNYFFYFLLSHFIGDYFLQTNFIARYKNSKISVLLLHVSLIYLSMLIIIFPKNITNHILILSLTGIHLLIDTFKFKYKNKKFFKGSHYYLFDQILHLTSLMIISYFFKPQSFFFPQKYALIISLGLFNAYFIGILSSFIFNDITKYTKDKLGYILRFSIPFMLNPFLILSSVPVYSYIYYKHYKKSTNKSLEEVLFSLYWSYLITLLIIITSEVKL</sequence>
<accession>A0A7G1G8Y5</accession>
<reference evidence="2 3" key="1">
    <citation type="submission" date="2018-06" db="EMBL/GenBank/DDBJ databases">
        <title>Genome sequencing of Oceanotoga sp. sy52.</title>
        <authorList>
            <person name="Mori K."/>
        </authorList>
    </citation>
    <scope>NUCLEOTIDE SEQUENCE [LARGE SCALE GENOMIC DNA]</scope>
    <source>
        <strain evidence="3">sy52</strain>
    </source>
</reference>
<feature type="transmembrane region" description="Helical" evidence="1">
    <location>
        <begin position="87"/>
        <end position="107"/>
    </location>
</feature>
<evidence type="ECO:0000313" key="3">
    <source>
        <dbReference type="Proteomes" id="UP000516361"/>
    </source>
</evidence>
<evidence type="ECO:0000313" key="2">
    <source>
        <dbReference type="EMBL" id="BBE31383.1"/>
    </source>
</evidence>
<feature type="transmembrane region" description="Helical" evidence="1">
    <location>
        <begin position="119"/>
        <end position="141"/>
    </location>
</feature>
<evidence type="ECO:0008006" key="4">
    <source>
        <dbReference type="Google" id="ProtNLM"/>
    </source>
</evidence>
<dbReference type="EMBL" id="AP018712">
    <property type="protein sequence ID" value="BBE31383.1"/>
    <property type="molecule type" value="Genomic_DNA"/>
</dbReference>
<dbReference type="InParanoid" id="A0A7G1G8Y5"/>
<feature type="transmembrane region" description="Helical" evidence="1">
    <location>
        <begin position="31"/>
        <end position="51"/>
    </location>
</feature>
<organism evidence="2 3">
    <name type="scientific">Tepiditoga spiralis</name>
    <dbReference type="NCBI Taxonomy" id="2108365"/>
    <lineage>
        <taxon>Bacteria</taxon>
        <taxon>Thermotogati</taxon>
        <taxon>Thermotogota</taxon>
        <taxon>Thermotogae</taxon>
        <taxon>Petrotogales</taxon>
        <taxon>Petrotogaceae</taxon>
        <taxon>Tepiditoga</taxon>
    </lineage>
</organism>
<dbReference type="Pfam" id="PF11750">
    <property type="entry name" value="DUF3307"/>
    <property type="match status" value="1"/>
</dbReference>
<keyword evidence="1" id="KW-0812">Transmembrane</keyword>
<dbReference type="Proteomes" id="UP000516361">
    <property type="component" value="Chromosome"/>
</dbReference>
<protein>
    <recommendedName>
        <fullName evidence="4">DUF3307 domain-containing protein</fullName>
    </recommendedName>
</protein>
<name>A0A7G1G8Y5_9BACT</name>
<dbReference type="RefSeq" id="WP_190613885.1">
    <property type="nucleotide sequence ID" value="NZ_AP018712.1"/>
</dbReference>
<feature type="transmembrane region" description="Helical" evidence="1">
    <location>
        <begin position="6"/>
        <end position="24"/>
    </location>
</feature>
<keyword evidence="1" id="KW-1133">Transmembrane helix</keyword>
<feature type="transmembrane region" description="Helical" evidence="1">
    <location>
        <begin position="57"/>
        <end position="75"/>
    </location>
</feature>
<dbReference type="AlphaFoldDB" id="A0A7G1G8Y5"/>
<dbReference type="KEGG" id="ocy:OSSY52_15240"/>
<evidence type="ECO:0000256" key="1">
    <source>
        <dbReference type="SAM" id="Phobius"/>
    </source>
</evidence>
<feature type="transmembrane region" description="Helical" evidence="1">
    <location>
        <begin position="198"/>
        <end position="214"/>
    </location>
</feature>
<dbReference type="InterPro" id="IPR021737">
    <property type="entry name" value="Phage_phiKZ_Orf197"/>
</dbReference>